<gene>
    <name evidence="2" type="ORF">HaLaN_27475</name>
</gene>
<dbReference type="AlphaFoldDB" id="A0A6A0A8N1"/>
<sequence>MVGCLVSNTLHQLTALMASLPWETRQLRQSNKMSGLCFRPDVAPVAADVPKSLLEMREATRPADWKPPAGQVEERLLRPAWSQQPDLPVRGMMWNSQVATQLAASEPGPSTPPPPKHSKRTKTEQATEPTQPTKGKEYPGLGYKRMRDKPPKAQQQLQHAAIQWCVPLFEPSPAYN</sequence>
<comment type="caution">
    <text evidence="2">The sequence shown here is derived from an EMBL/GenBank/DDBJ whole genome shotgun (WGS) entry which is preliminary data.</text>
</comment>
<protein>
    <submittedName>
        <fullName evidence="2">Uncharacterized protein</fullName>
    </submittedName>
</protein>
<evidence type="ECO:0000313" key="2">
    <source>
        <dbReference type="EMBL" id="GFH28908.1"/>
    </source>
</evidence>
<proteinExistence type="predicted"/>
<dbReference type="Proteomes" id="UP000485058">
    <property type="component" value="Unassembled WGS sequence"/>
</dbReference>
<feature type="region of interest" description="Disordered" evidence="1">
    <location>
        <begin position="95"/>
        <end position="159"/>
    </location>
</feature>
<name>A0A6A0A8N1_HAELA</name>
<dbReference type="EMBL" id="BLLF01004094">
    <property type="protein sequence ID" value="GFH28908.1"/>
    <property type="molecule type" value="Genomic_DNA"/>
</dbReference>
<evidence type="ECO:0000313" key="3">
    <source>
        <dbReference type="Proteomes" id="UP000485058"/>
    </source>
</evidence>
<organism evidence="2 3">
    <name type="scientific">Haematococcus lacustris</name>
    <name type="common">Green alga</name>
    <name type="synonym">Haematococcus pluvialis</name>
    <dbReference type="NCBI Taxonomy" id="44745"/>
    <lineage>
        <taxon>Eukaryota</taxon>
        <taxon>Viridiplantae</taxon>
        <taxon>Chlorophyta</taxon>
        <taxon>core chlorophytes</taxon>
        <taxon>Chlorophyceae</taxon>
        <taxon>CS clade</taxon>
        <taxon>Chlamydomonadales</taxon>
        <taxon>Haematococcaceae</taxon>
        <taxon>Haematococcus</taxon>
    </lineage>
</organism>
<keyword evidence="3" id="KW-1185">Reference proteome</keyword>
<feature type="compositionally biased region" description="Polar residues" evidence="1">
    <location>
        <begin position="124"/>
        <end position="133"/>
    </location>
</feature>
<accession>A0A6A0A8N1</accession>
<evidence type="ECO:0000256" key="1">
    <source>
        <dbReference type="SAM" id="MobiDB-lite"/>
    </source>
</evidence>
<reference evidence="2 3" key="1">
    <citation type="submission" date="2020-02" db="EMBL/GenBank/DDBJ databases">
        <title>Draft genome sequence of Haematococcus lacustris strain NIES-144.</title>
        <authorList>
            <person name="Morimoto D."/>
            <person name="Nakagawa S."/>
            <person name="Yoshida T."/>
            <person name="Sawayama S."/>
        </authorList>
    </citation>
    <scope>NUCLEOTIDE SEQUENCE [LARGE SCALE GENOMIC DNA]</scope>
    <source>
        <strain evidence="2 3">NIES-144</strain>
    </source>
</reference>